<reference evidence="2 3" key="1">
    <citation type="submission" date="2023-05" db="EMBL/GenBank/DDBJ databases">
        <title>B98-5 Cell Line De Novo Hybrid Assembly: An Optical Mapping Approach.</title>
        <authorList>
            <person name="Kananen K."/>
            <person name="Auerbach J.A."/>
            <person name="Kautto E."/>
            <person name="Blachly J.S."/>
        </authorList>
    </citation>
    <scope>NUCLEOTIDE SEQUENCE [LARGE SCALE GENOMIC DNA]</scope>
    <source>
        <strain evidence="2">B95-8</strain>
        <tissue evidence="2">Cell line</tissue>
    </source>
</reference>
<comment type="caution">
    <text evidence="2">The sequence shown here is derived from an EMBL/GenBank/DDBJ whole genome shotgun (WGS) entry which is preliminary data.</text>
</comment>
<sequence length="172" mass="17951">MPPLGCQPSFPLKPHRPSPDLPRSSSGEHSLRGRGVGPDEGRASSCAHGRAIGTVHSEPPASSEGGAGLGCEQTGAWRPEPLQPSLAVASYTAASQLWCPVLASVGWGQLPGVCRALQVAAVTQKRTSSGQDSGCGATDRGYSDSSSRGEWDVCSHGSFWKPQNLTWPPHVK</sequence>
<dbReference type="EMBL" id="JASSZA010000001">
    <property type="protein sequence ID" value="KAK2121860.1"/>
    <property type="molecule type" value="Genomic_DNA"/>
</dbReference>
<evidence type="ECO:0000313" key="3">
    <source>
        <dbReference type="Proteomes" id="UP001266305"/>
    </source>
</evidence>
<feature type="region of interest" description="Disordered" evidence="1">
    <location>
        <begin position="1"/>
        <end position="78"/>
    </location>
</feature>
<proteinExistence type="predicted"/>
<organism evidence="2 3">
    <name type="scientific">Saguinus oedipus</name>
    <name type="common">Cotton-top tamarin</name>
    <name type="synonym">Oedipomidas oedipus</name>
    <dbReference type="NCBI Taxonomy" id="9490"/>
    <lineage>
        <taxon>Eukaryota</taxon>
        <taxon>Metazoa</taxon>
        <taxon>Chordata</taxon>
        <taxon>Craniata</taxon>
        <taxon>Vertebrata</taxon>
        <taxon>Euteleostomi</taxon>
        <taxon>Mammalia</taxon>
        <taxon>Eutheria</taxon>
        <taxon>Euarchontoglires</taxon>
        <taxon>Primates</taxon>
        <taxon>Haplorrhini</taxon>
        <taxon>Platyrrhini</taxon>
        <taxon>Cebidae</taxon>
        <taxon>Callitrichinae</taxon>
        <taxon>Saguinus</taxon>
    </lineage>
</organism>
<accession>A0ABQ9WK26</accession>
<protein>
    <submittedName>
        <fullName evidence="2">Uncharacterized protein</fullName>
    </submittedName>
</protein>
<dbReference type="Proteomes" id="UP001266305">
    <property type="component" value="Unassembled WGS sequence"/>
</dbReference>
<feature type="region of interest" description="Disordered" evidence="1">
    <location>
        <begin position="127"/>
        <end position="146"/>
    </location>
</feature>
<evidence type="ECO:0000256" key="1">
    <source>
        <dbReference type="SAM" id="MobiDB-lite"/>
    </source>
</evidence>
<name>A0ABQ9WK26_SAGOE</name>
<gene>
    <name evidence="2" type="ORF">P7K49_003246</name>
</gene>
<evidence type="ECO:0000313" key="2">
    <source>
        <dbReference type="EMBL" id="KAK2121860.1"/>
    </source>
</evidence>
<keyword evidence="3" id="KW-1185">Reference proteome</keyword>